<sequence>MYADDLLRPWAQALLDAVPDLFVFDIHTHVGDADPSGFTATVDDVVGALGVVGARAAVFPLSEPSGYRAANEAVRAAAAAHPELVPFCRLRPDDDPVAEAERSTGAGARGIKLHPASDSFSLFDDRLDGVFDLAERERLPVVVHSGPESEPFGEALVDLLTARPELRVVLAHAGLTDLAWLAGRVVEFPNLLFDTSWWSPSDLLTLFARVPPGRILLGSDIPYATPLWAVHTTIRCALYSGLDRDQIACVVGGQAARLVAGEDLLDVGPAPGGPAPLDPLLERLYVYLAAAVEAVKRGESPGDTLPLARHSCRVPATHPHHDLTDSVLALLDRFEKHNAHAETDNTYAAGWDLMAAATVVTRTPGPPLPAL</sequence>
<dbReference type="GO" id="GO:0019748">
    <property type="term" value="P:secondary metabolic process"/>
    <property type="evidence" value="ECO:0007669"/>
    <property type="project" value="TreeGrafter"/>
</dbReference>
<reference evidence="3 4" key="1">
    <citation type="journal article" date="2014" name="Genome Announc.">
        <title>Draft Genome Sequence of the Antitrypanosomally Active Sponge-Associated Bacterium Actinokineospora sp. Strain EG49.</title>
        <authorList>
            <person name="Harjes J."/>
            <person name="Ryu T."/>
            <person name="Abdelmohsen U.R."/>
            <person name="Moitinho-Silva L."/>
            <person name="Horn H."/>
            <person name="Ravasi T."/>
            <person name="Hentschel U."/>
        </authorList>
    </citation>
    <scope>NUCLEOTIDE SEQUENCE [LARGE SCALE GENOMIC DNA]</scope>
    <source>
        <strain evidence="3 4">EG49</strain>
    </source>
</reference>
<name>W7J292_9PSEU</name>
<dbReference type="InterPro" id="IPR006680">
    <property type="entry name" value="Amidohydro-rel"/>
</dbReference>
<proteinExistence type="predicted"/>
<feature type="domain" description="Amidohydrolase-related" evidence="2">
    <location>
        <begin position="25"/>
        <end position="258"/>
    </location>
</feature>
<protein>
    <recommendedName>
        <fullName evidence="2">Amidohydrolase-related domain-containing protein</fullName>
    </recommendedName>
</protein>
<evidence type="ECO:0000313" key="3">
    <source>
        <dbReference type="EMBL" id="EWC63182.1"/>
    </source>
</evidence>
<dbReference type="Pfam" id="PF04909">
    <property type="entry name" value="Amidohydro_2"/>
    <property type="match status" value="1"/>
</dbReference>
<dbReference type="PANTHER" id="PTHR21240:SF28">
    <property type="entry name" value="ISO-OROTATE DECARBOXYLASE (EUROFUNG)"/>
    <property type="match status" value="1"/>
</dbReference>
<keyword evidence="1" id="KW-0456">Lyase</keyword>
<dbReference type="GO" id="GO:0005737">
    <property type="term" value="C:cytoplasm"/>
    <property type="evidence" value="ECO:0007669"/>
    <property type="project" value="TreeGrafter"/>
</dbReference>
<evidence type="ECO:0000313" key="4">
    <source>
        <dbReference type="Proteomes" id="UP000019277"/>
    </source>
</evidence>
<dbReference type="eggNOG" id="COG2159">
    <property type="taxonomic scope" value="Bacteria"/>
</dbReference>
<dbReference type="InterPro" id="IPR032466">
    <property type="entry name" value="Metal_Hydrolase"/>
</dbReference>
<dbReference type="GO" id="GO:0016831">
    <property type="term" value="F:carboxy-lyase activity"/>
    <property type="evidence" value="ECO:0007669"/>
    <property type="project" value="InterPro"/>
</dbReference>
<dbReference type="EMBL" id="AYXG01000051">
    <property type="protein sequence ID" value="EWC63182.1"/>
    <property type="molecule type" value="Genomic_DNA"/>
</dbReference>
<dbReference type="Proteomes" id="UP000019277">
    <property type="component" value="Unassembled WGS sequence"/>
</dbReference>
<comment type="caution">
    <text evidence="3">The sequence shown here is derived from an EMBL/GenBank/DDBJ whole genome shotgun (WGS) entry which is preliminary data.</text>
</comment>
<evidence type="ECO:0000256" key="1">
    <source>
        <dbReference type="ARBA" id="ARBA00023239"/>
    </source>
</evidence>
<accession>W7J292</accession>
<organism evidence="3 4">
    <name type="scientific">Actinokineospora spheciospongiae</name>
    <dbReference type="NCBI Taxonomy" id="909613"/>
    <lineage>
        <taxon>Bacteria</taxon>
        <taxon>Bacillati</taxon>
        <taxon>Actinomycetota</taxon>
        <taxon>Actinomycetes</taxon>
        <taxon>Pseudonocardiales</taxon>
        <taxon>Pseudonocardiaceae</taxon>
        <taxon>Actinokineospora</taxon>
    </lineage>
</organism>
<dbReference type="AlphaFoldDB" id="W7J292"/>
<dbReference type="STRING" id="909613.UO65_1396"/>
<evidence type="ECO:0000259" key="2">
    <source>
        <dbReference type="Pfam" id="PF04909"/>
    </source>
</evidence>
<dbReference type="InterPro" id="IPR032465">
    <property type="entry name" value="ACMSD"/>
</dbReference>
<dbReference type="CDD" id="cd01292">
    <property type="entry name" value="metallo-dependent_hydrolases"/>
    <property type="match status" value="1"/>
</dbReference>
<dbReference type="SUPFAM" id="SSF51556">
    <property type="entry name" value="Metallo-dependent hydrolases"/>
    <property type="match status" value="1"/>
</dbReference>
<dbReference type="RefSeq" id="WP_052020833.1">
    <property type="nucleotide sequence ID" value="NZ_AYXG01000051.1"/>
</dbReference>
<dbReference type="Gene3D" id="3.20.20.140">
    <property type="entry name" value="Metal-dependent hydrolases"/>
    <property type="match status" value="1"/>
</dbReference>
<gene>
    <name evidence="3" type="ORF">UO65_1396</name>
</gene>
<dbReference type="GO" id="GO:0016787">
    <property type="term" value="F:hydrolase activity"/>
    <property type="evidence" value="ECO:0007669"/>
    <property type="project" value="InterPro"/>
</dbReference>
<dbReference type="PANTHER" id="PTHR21240">
    <property type="entry name" value="2-AMINO-3-CARBOXYLMUCONATE-6-SEMIALDEHYDE DECARBOXYLASE"/>
    <property type="match status" value="1"/>
</dbReference>
<keyword evidence="4" id="KW-1185">Reference proteome</keyword>